<feature type="compositionally biased region" description="Basic and acidic residues" evidence="2">
    <location>
        <begin position="174"/>
        <end position="186"/>
    </location>
</feature>
<dbReference type="InterPro" id="IPR057323">
    <property type="entry name" value="RHG40/28/18_ubiquitin"/>
</dbReference>
<feature type="region of interest" description="Disordered" evidence="2">
    <location>
        <begin position="76"/>
        <end position="280"/>
    </location>
</feature>
<dbReference type="GO" id="GO:0005096">
    <property type="term" value="F:GTPase activator activity"/>
    <property type="evidence" value="ECO:0007669"/>
    <property type="project" value="UniProtKB-KW"/>
</dbReference>
<dbReference type="GO" id="GO:0005737">
    <property type="term" value="C:cytoplasm"/>
    <property type="evidence" value="ECO:0007669"/>
    <property type="project" value="TreeGrafter"/>
</dbReference>
<gene>
    <name evidence="4" type="ORF">J437_LFUL005633</name>
</gene>
<keyword evidence="5" id="KW-1185">Reference proteome</keyword>
<dbReference type="InterPro" id="IPR000198">
    <property type="entry name" value="RhoGAP_dom"/>
</dbReference>
<dbReference type="Gene3D" id="1.10.555.10">
    <property type="entry name" value="Rho GTPase activation protein"/>
    <property type="match status" value="1"/>
</dbReference>
<feature type="compositionally biased region" description="Low complexity" evidence="2">
    <location>
        <begin position="355"/>
        <end position="371"/>
    </location>
</feature>
<dbReference type="Pfam" id="PF25442">
    <property type="entry name" value="Ubiquitin_RHG40_C"/>
    <property type="match status" value="1"/>
</dbReference>
<protein>
    <recommendedName>
        <fullName evidence="3">Rho-GAP domain-containing protein</fullName>
    </recommendedName>
</protein>
<feature type="region of interest" description="Disordered" evidence="2">
    <location>
        <begin position="20"/>
        <end position="53"/>
    </location>
</feature>
<evidence type="ECO:0000256" key="2">
    <source>
        <dbReference type="SAM" id="MobiDB-lite"/>
    </source>
</evidence>
<dbReference type="AlphaFoldDB" id="A0A8K0K019"/>
<dbReference type="Pfam" id="PF00620">
    <property type="entry name" value="RhoGAP"/>
    <property type="match status" value="1"/>
</dbReference>
<dbReference type="GO" id="GO:0007165">
    <property type="term" value="P:signal transduction"/>
    <property type="evidence" value="ECO:0007669"/>
    <property type="project" value="InterPro"/>
</dbReference>
<feature type="compositionally biased region" description="Low complexity" evidence="2">
    <location>
        <begin position="121"/>
        <end position="136"/>
    </location>
</feature>
<dbReference type="Proteomes" id="UP000792457">
    <property type="component" value="Unassembled WGS sequence"/>
</dbReference>
<dbReference type="SUPFAM" id="SSF48350">
    <property type="entry name" value="GTPase activation domain, GAP"/>
    <property type="match status" value="1"/>
</dbReference>
<evidence type="ECO:0000313" key="5">
    <source>
        <dbReference type="Proteomes" id="UP000792457"/>
    </source>
</evidence>
<dbReference type="PROSITE" id="PS50238">
    <property type="entry name" value="RHOGAP"/>
    <property type="match status" value="1"/>
</dbReference>
<feature type="compositionally biased region" description="Low complexity" evidence="2">
    <location>
        <begin position="187"/>
        <end position="198"/>
    </location>
</feature>
<dbReference type="OrthoDB" id="27680at2759"/>
<sequence length="918" mass="100887">MEPSAMDARDLEDYWNEYHRIQEARTPSDEYADEEDSSRRQEEEGEEEAQWLRSAGLSSLAEAWVTGREVAEAEVAPALRTLPPHHASAVRRRVDSLNRTLRARRRRRKDGGPSLLSEDGSSPPAASSESSRSVAPTGTAPLAVEEDDLLGGSRRRVAAVAVGRKCAYNRSRPRKPDIREVFKDIEASSTGTRSRSATPDSLDLDYSEGERGSGRNGADSGERATASSTSSLSDGASSSSPPVPRFVQVFNPPPPHFLPRPQARHPLSALPPSHPRVVPKDPVRRVHSLGHDRFVLSAEPPSPSTSPPSAHNIFRRSQWADGVVANDTAEGIRMVGYQQIGTLHLPRTRERRSGSDPSSPIPISSSPTSPSHLIKKTSIGYSPSQRGDDGNGGALHFPLRRAASQGLQGIRAERWNLGWAWASPWAWGTGPEGPSDEESCGRTWVWSLGDDDVVRLRPQALMEATAIFDEYGITPYKKVHKGRQRRPKNRKDVFGVPITMLLQRDKELTGEDVKVPLILQKFLERLDCGLCEQGILRVAGHNAKVEGARIRLDQDIYRADTLNSWNAAVDSVLSACSIHDLSALLKRLLRDLPEPLLTQDLVETFYRCHLVPEKNGERARALNALALMLPTANRDFLRAVLSFLERVSNHESSNRMSVHNVAMVMAPNLFPPCHVYLTQKGNGANAALESQVEFAAVTSRLTEALITAGDNLWLMKKLLGRRNAVNDGKEINGEPNDGLLRISAPQLGIPEFTLKPLDVTTAGDVVLRVIEEAFRNGKNGDGATNGIKNRDVRKGQITMYTRPLVERFTANMASGLPTDGGHICPYLKQLGRGGESPTATDALTSHSLYEVGGNLYSRQLEHSASLVAVLKQNPDAHWVVCCHHQRDIDSNGTANMPLNISQAERQNGSIPHENQRYF</sequence>
<dbReference type="EMBL" id="KZ308254">
    <property type="protein sequence ID" value="KAG8225826.1"/>
    <property type="molecule type" value="Genomic_DNA"/>
</dbReference>
<dbReference type="SMART" id="SM00324">
    <property type="entry name" value="RhoGAP"/>
    <property type="match status" value="1"/>
</dbReference>
<dbReference type="GO" id="GO:0030833">
    <property type="term" value="P:regulation of actin filament polymerization"/>
    <property type="evidence" value="ECO:0007669"/>
    <property type="project" value="TreeGrafter"/>
</dbReference>
<feature type="domain" description="Rho-GAP" evidence="3">
    <location>
        <begin position="496"/>
        <end position="713"/>
    </location>
</feature>
<organism evidence="4 5">
    <name type="scientific">Ladona fulva</name>
    <name type="common">Scarce chaser dragonfly</name>
    <name type="synonym">Libellula fulva</name>
    <dbReference type="NCBI Taxonomy" id="123851"/>
    <lineage>
        <taxon>Eukaryota</taxon>
        <taxon>Metazoa</taxon>
        <taxon>Ecdysozoa</taxon>
        <taxon>Arthropoda</taxon>
        <taxon>Hexapoda</taxon>
        <taxon>Insecta</taxon>
        <taxon>Pterygota</taxon>
        <taxon>Palaeoptera</taxon>
        <taxon>Odonata</taxon>
        <taxon>Epiprocta</taxon>
        <taxon>Anisoptera</taxon>
        <taxon>Libelluloidea</taxon>
        <taxon>Libellulidae</taxon>
        <taxon>Ladona</taxon>
    </lineage>
</organism>
<feature type="region of interest" description="Disordered" evidence="2">
    <location>
        <begin position="343"/>
        <end position="396"/>
    </location>
</feature>
<proteinExistence type="predicted"/>
<reference evidence="4" key="2">
    <citation type="submission" date="2017-10" db="EMBL/GenBank/DDBJ databases">
        <title>Ladona fulva Genome sequencing and assembly.</title>
        <authorList>
            <person name="Murali S."/>
            <person name="Richards S."/>
            <person name="Bandaranaike D."/>
            <person name="Bellair M."/>
            <person name="Blankenburg K."/>
            <person name="Chao H."/>
            <person name="Dinh H."/>
            <person name="Doddapaneni H."/>
            <person name="Dugan-Rocha S."/>
            <person name="Elkadiri S."/>
            <person name="Gnanaolivu R."/>
            <person name="Hernandez B."/>
            <person name="Skinner E."/>
            <person name="Javaid M."/>
            <person name="Lee S."/>
            <person name="Li M."/>
            <person name="Ming W."/>
            <person name="Munidasa M."/>
            <person name="Muniz J."/>
            <person name="Nguyen L."/>
            <person name="Hughes D."/>
            <person name="Osuji N."/>
            <person name="Pu L.-L."/>
            <person name="Puazo M."/>
            <person name="Qu C."/>
            <person name="Quiroz J."/>
            <person name="Raj R."/>
            <person name="Weissenberger G."/>
            <person name="Xin Y."/>
            <person name="Zou X."/>
            <person name="Han Y."/>
            <person name="Worley K."/>
            <person name="Muzny D."/>
            <person name="Gibbs R."/>
        </authorList>
    </citation>
    <scope>NUCLEOTIDE SEQUENCE</scope>
    <source>
        <strain evidence="4">Sampled in the wild</strain>
    </source>
</reference>
<evidence type="ECO:0000256" key="1">
    <source>
        <dbReference type="ARBA" id="ARBA00022468"/>
    </source>
</evidence>
<feature type="compositionally biased region" description="Low complexity" evidence="2">
    <location>
        <begin position="224"/>
        <end position="240"/>
    </location>
</feature>
<keyword evidence="1" id="KW-0343">GTPase activation</keyword>
<dbReference type="PANTHER" id="PTHR14963:SF1">
    <property type="entry name" value="RHO GTPASE-ACTIVATING PROTEIN CONUNDRUM"/>
    <property type="match status" value="1"/>
</dbReference>
<evidence type="ECO:0000259" key="3">
    <source>
        <dbReference type="PROSITE" id="PS50238"/>
    </source>
</evidence>
<evidence type="ECO:0000313" key="4">
    <source>
        <dbReference type="EMBL" id="KAG8225826.1"/>
    </source>
</evidence>
<dbReference type="GO" id="GO:0051056">
    <property type="term" value="P:regulation of small GTPase mediated signal transduction"/>
    <property type="evidence" value="ECO:0007669"/>
    <property type="project" value="TreeGrafter"/>
</dbReference>
<comment type="caution">
    <text evidence="4">The sequence shown here is derived from an EMBL/GenBank/DDBJ whole genome shotgun (WGS) entry which is preliminary data.</text>
</comment>
<name>A0A8K0K019_LADFU</name>
<dbReference type="PANTHER" id="PTHR14963">
    <property type="entry name" value="RHO GTPASE ACTIVATING PROTEIN 18,19-RELATED"/>
    <property type="match status" value="1"/>
</dbReference>
<accession>A0A8K0K019</accession>
<dbReference type="InterPro" id="IPR008936">
    <property type="entry name" value="Rho_GTPase_activation_prot"/>
</dbReference>
<reference evidence="4" key="1">
    <citation type="submission" date="2013-04" db="EMBL/GenBank/DDBJ databases">
        <authorList>
            <person name="Qu J."/>
            <person name="Murali S.C."/>
            <person name="Bandaranaike D."/>
            <person name="Bellair M."/>
            <person name="Blankenburg K."/>
            <person name="Chao H."/>
            <person name="Dinh H."/>
            <person name="Doddapaneni H."/>
            <person name="Downs B."/>
            <person name="Dugan-Rocha S."/>
            <person name="Elkadiri S."/>
            <person name="Gnanaolivu R.D."/>
            <person name="Hernandez B."/>
            <person name="Javaid M."/>
            <person name="Jayaseelan J.C."/>
            <person name="Lee S."/>
            <person name="Li M."/>
            <person name="Ming W."/>
            <person name="Munidasa M."/>
            <person name="Muniz J."/>
            <person name="Nguyen L."/>
            <person name="Ongeri F."/>
            <person name="Osuji N."/>
            <person name="Pu L.-L."/>
            <person name="Puazo M."/>
            <person name="Qu C."/>
            <person name="Quiroz J."/>
            <person name="Raj R."/>
            <person name="Weissenberger G."/>
            <person name="Xin Y."/>
            <person name="Zou X."/>
            <person name="Han Y."/>
            <person name="Richards S."/>
            <person name="Worley K."/>
            <person name="Muzny D."/>
            <person name="Gibbs R."/>
        </authorList>
    </citation>
    <scope>NUCLEOTIDE SEQUENCE</scope>
    <source>
        <strain evidence="4">Sampled in the wild</strain>
    </source>
</reference>